<dbReference type="SMART" id="SM00287">
    <property type="entry name" value="SH3b"/>
    <property type="match status" value="2"/>
</dbReference>
<keyword evidence="8" id="KW-1185">Reference proteome</keyword>
<sequence length="405" mass="45088">MRKYIKSVIGLAAIGLVITSCDKKEEKEETNSEADSIILEVKNEYVPDKRVALFEVESYKKDGKLIVKGDSNLPDAVNSLRSQLAAKNIEFTDSLHLLPEGELKNTSNAVVKISVANIRSNPAHSAELATQATMGTPLNVLKKEGDWYLVQTPDKYLAWVDQGGIQLMSDSEMEIWLNKPKLIFTNTFGSSYIEASDKAQVVSDLVAGNVVEIVSEKGFFYEVKYPSGTTAFIKKDEAKLYPEWIKSLDPSEENLVNTSRSLMGLPYLWGGTSSKGVDCSGFTKTIYFLNGIVLPRDASQQVHAGKLIDSTRNFEKLIPGDLLFFGRKATDSTSEKVVHVGMWIGDKQFIHSLGNVHISTTDTTAADFDEYNYNRYLRTKRILPDSEKVIRLSQSDLYGKIDAQK</sequence>
<evidence type="ECO:0000256" key="2">
    <source>
        <dbReference type="ARBA" id="ARBA00022670"/>
    </source>
</evidence>
<comment type="caution">
    <text evidence="7">The sequence shown here is derived from an EMBL/GenBank/DDBJ whole genome shotgun (WGS) entry which is preliminary data.</text>
</comment>
<reference evidence="7 8" key="1">
    <citation type="submission" date="2019-08" db="EMBL/GenBank/DDBJ databases">
        <title>Genome sequence of Gillisia hiemivivida IC154 (type strain).</title>
        <authorList>
            <person name="Bowman J.P."/>
        </authorList>
    </citation>
    <scope>NUCLEOTIDE SEQUENCE [LARGE SCALE GENOMIC DNA]</scope>
    <source>
        <strain evidence="7 8">IC154</strain>
    </source>
</reference>
<dbReference type="GO" id="GO:0008234">
    <property type="term" value="F:cysteine-type peptidase activity"/>
    <property type="evidence" value="ECO:0007669"/>
    <property type="project" value="UniProtKB-KW"/>
</dbReference>
<dbReference type="OrthoDB" id="9813368at2"/>
<dbReference type="SUPFAM" id="SSF54001">
    <property type="entry name" value="Cysteine proteinases"/>
    <property type="match status" value="1"/>
</dbReference>
<feature type="domain" description="NlpC/P60" evidence="6">
    <location>
        <begin position="249"/>
        <end position="383"/>
    </location>
</feature>
<dbReference type="GO" id="GO:0006508">
    <property type="term" value="P:proteolysis"/>
    <property type="evidence" value="ECO:0007669"/>
    <property type="project" value="UniProtKB-KW"/>
</dbReference>
<dbReference type="Proteomes" id="UP000321367">
    <property type="component" value="Unassembled WGS sequence"/>
</dbReference>
<dbReference type="Pfam" id="PF00877">
    <property type="entry name" value="NLPC_P60"/>
    <property type="match status" value="1"/>
</dbReference>
<name>A0A5C6ZYU1_9FLAO</name>
<dbReference type="PROSITE" id="PS51781">
    <property type="entry name" value="SH3B"/>
    <property type="match status" value="1"/>
</dbReference>
<gene>
    <name evidence="7" type="ORF">ES724_00305</name>
</gene>
<evidence type="ECO:0000259" key="5">
    <source>
        <dbReference type="PROSITE" id="PS51781"/>
    </source>
</evidence>
<evidence type="ECO:0000313" key="8">
    <source>
        <dbReference type="Proteomes" id="UP000321367"/>
    </source>
</evidence>
<comment type="similarity">
    <text evidence="1">Belongs to the peptidase C40 family.</text>
</comment>
<evidence type="ECO:0000313" key="7">
    <source>
        <dbReference type="EMBL" id="TXD95511.1"/>
    </source>
</evidence>
<dbReference type="PANTHER" id="PTHR47053">
    <property type="entry name" value="MUREIN DD-ENDOPEPTIDASE MEPH-RELATED"/>
    <property type="match status" value="1"/>
</dbReference>
<feature type="domain" description="SH3b" evidence="5">
    <location>
        <begin position="106"/>
        <end position="169"/>
    </location>
</feature>
<dbReference type="InterPro" id="IPR000064">
    <property type="entry name" value="NLP_P60_dom"/>
</dbReference>
<dbReference type="RefSeq" id="WP_146928147.1">
    <property type="nucleotide sequence ID" value="NZ_CBCSHZ010000002.1"/>
</dbReference>
<evidence type="ECO:0000256" key="1">
    <source>
        <dbReference type="ARBA" id="ARBA00007074"/>
    </source>
</evidence>
<dbReference type="Pfam" id="PF08239">
    <property type="entry name" value="SH3_3"/>
    <property type="match status" value="1"/>
</dbReference>
<dbReference type="EMBL" id="VORY01000001">
    <property type="protein sequence ID" value="TXD95511.1"/>
    <property type="molecule type" value="Genomic_DNA"/>
</dbReference>
<keyword evidence="2" id="KW-0645">Protease</keyword>
<dbReference type="PANTHER" id="PTHR47053:SF1">
    <property type="entry name" value="MUREIN DD-ENDOPEPTIDASE MEPH-RELATED"/>
    <property type="match status" value="1"/>
</dbReference>
<dbReference type="InterPro" id="IPR003646">
    <property type="entry name" value="SH3-like_bac-type"/>
</dbReference>
<evidence type="ECO:0000259" key="6">
    <source>
        <dbReference type="PROSITE" id="PS51935"/>
    </source>
</evidence>
<dbReference type="InterPro" id="IPR038765">
    <property type="entry name" value="Papain-like_cys_pep_sf"/>
</dbReference>
<protein>
    <submittedName>
        <fullName evidence="7">NlpC/P60 family protein</fullName>
    </submittedName>
</protein>
<keyword evidence="3" id="KW-0378">Hydrolase</keyword>
<keyword evidence="4" id="KW-0788">Thiol protease</keyword>
<evidence type="ECO:0000256" key="3">
    <source>
        <dbReference type="ARBA" id="ARBA00022801"/>
    </source>
</evidence>
<proteinExistence type="inferred from homology"/>
<evidence type="ECO:0000256" key="4">
    <source>
        <dbReference type="ARBA" id="ARBA00022807"/>
    </source>
</evidence>
<dbReference type="Gene3D" id="3.90.1720.10">
    <property type="entry name" value="endopeptidase domain like (from Nostoc punctiforme)"/>
    <property type="match status" value="1"/>
</dbReference>
<organism evidence="7 8">
    <name type="scientific">Gillisia hiemivivida</name>
    <dbReference type="NCBI Taxonomy" id="291190"/>
    <lineage>
        <taxon>Bacteria</taxon>
        <taxon>Pseudomonadati</taxon>
        <taxon>Bacteroidota</taxon>
        <taxon>Flavobacteriia</taxon>
        <taxon>Flavobacteriales</taxon>
        <taxon>Flavobacteriaceae</taxon>
        <taxon>Gillisia</taxon>
    </lineage>
</organism>
<dbReference type="PROSITE" id="PS51935">
    <property type="entry name" value="NLPC_P60"/>
    <property type="match status" value="1"/>
</dbReference>
<dbReference type="SUPFAM" id="SSF82057">
    <property type="entry name" value="Prokaryotic SH3-related domain"/>
    <property type="match status" value="1"/>
</dbReference>
<accession>A0A5C6ZYU1</accession>
<dbReference type="AlphaFoldDB" id="A0A5C6ZYU1"/>
<dbReference type="Gene3D" id="2.30.30.40">
    <property type="entry name" value="SH3 Domains"/>
    <property type="match status" value="2"/>
</dbReference>
<dbReference type="InterPro" id="IPR051202">
    <property type="entry name" value="Peptidase_C40"/>
</dbReference>
<dbReference type="PROSITE" id="PS51257">
    <property type="entry name" value="PROKAR_LIPOPROTEIN"/>
    <property type="match status" value="1"/>
</dbReference>